<dbReference type="PANTHER" id="PTHR24559">
    <property type="entry name" value="TRANSPOSON TY3-I GAG-POL POLYPROTEIN"/>
    <property type="match status" value="1"/>
</dbReference>
<dbReference type="CDD" id="cd01647">
    <property type="entry name" value="RT_LTR"/>
    <property type="match status" value="1"/>
</dbReference>
<dbReference type="PANTHER" id="PTHR24559:SF454">
    <property type="entry name" value="RIBONUCLEASE H"/>
    <property type="match status" value="1"/>
</dbReference>
<protein>
    <submittedName>
        <fullName evidence="1">Uncharacterized protein</fullName>
    </submittedName>
</protein>
<organism evidence="1 2">
    <name type="scientific">Paramuricea clavata</name>
    <name type="common">Red gorgonian</name>
    <name type="synonym">Violescent sea-whip</name>
    <dbReference type="NCBI Taxonomy" id="317549"/>
    <lineage>
        <taxon>Eukaryota</taxon>
        <taxon>Metazoa</taxon>
        <taxon>Cnidaria</taxon>
        <taxon>Anthozoa</taxon>
        <taxon>Octocorallia</taxon>
        <taxon>Malacalcyonacea</taxon>
        <taxon>Plexauridae</taxon>
        <taxon>Paramuricea</taxon>
    </lineage>
</organism>
<evidence type="ECO:0000313" key="1">
    <source>
        <dbReference type="EMBL" id="CAB4020565.1"/>
    </source>
</evidence>
<reference evidence="1" key="1">
    <citation type="submission" date="2020-04" db="EMBL/GenBank/DDBJ databases">
        <authorList>
            <person name="Alioto T."/>
            <person name="Alioto T."/>
            <person name="Gomez Garrido J."/>
        </authorList>
    </citation>
    <scope>NUCLEOTIDE SEQUENCE</scope>
    <source>
        <strain evidence="1">A484AB</strain>
    </source>
</reference>
<dbReference type="InterPro" id="IPR043502">
    <property type="entry name" value="DNA/RNA_pol_sf"/>
</dbReference>
<proteinExistence type="predicted"/>
<dbReference type="SUPFAM" id="SSF56672">
    <property type="entry name" value="DNA/RNA polymerases"/>
    <property type="match status" value="1"/>
</dbReference>
<dbReference type="InterPro" id="IPR043128">
    <property type="entry name" value="Rev_trsase/Diguanyl_cyclase"/>
</dbReference>
<dbReference type="Gene3D" id="3.10.10.10">
    <property type="entry name" value="HIV Type 1 Reverse Transcriptase, subunit A, domain 1"/>
    <property type="match status" value="1"/>
</dbReference>
<dbReference type="EMBL" id="CACRXK020011020">
    <property type="protein sequence ID" value="CAB4020565.1"/>
    <property type="molecule type" value="Genomic_DNA"/>
</dbReference>
<dbReference type="Gene3D" id="3.30.70.270">
    <property type="match status" value="1"/>
</dbReference>
<keyword evidence="2" id="KW-1185">Reference proteome</keyword>
<sequence>MCTDYRKVNNLTKSDNFPIPRMDDCVDKIGNAKYVSMFDLLKGLWQTPLSERAKEVSAFVTPRGLYQYKVMPFGMRNFPATFQHLINRIISQIDGCEGYIDDVIIFYNDTWEEHQEILRKFFKRLSEAKLTINLVKSDFSFQVFYYKYFPLQPPLNKNLHADFGHSYRGNQGLRRSPSAVVLLQLCEHRIGVNLHYEGRRSARNGTEYTSFENRHVRDCLSLLARKIISSFPVTAFLNEIIYVLQPT</sequence>
<dbReference type="InterPro" id="IPR000477">
    <property type="entry name" value="RT_dom"/>
</dbReference>
<feature type="non-terminal residue" evidence="1">
    <location>
        <position position="1"/>
    </location>
</feature>
<accession>A0A6S7IN27</accession>
<evidence type="ECO:0000313" key="2">
    <source>
        <dbReference type="Proteomes" id="UP001152795"/>
    </source>
</evidence>
<dbReference type="Pfam" id="PF00078">
    <property type="entry name" value="RVT_1"/>
    <property type="match status" value="1"/>
</dbReference>
<comment type="caution">
    <text evidence="1">The sequence shown here is derived from an EMBL/GenBank/DDBJ whole genome shotgun (WGS) entry which is preliminary data.</text>
</comment>
<dbReference type="AlphaFoldDB" id="A0A6S7IN27"/>
<dbReference type="Proteomes" id="UP001152795">
    <property type="component" value="Unassembled WGS sequence"/>
</dbReference>
<dbReference type="InterPro" id="IPR053134">
    <property type="entry name" value="RNA-dir_DNA_polymerase"/>
</dbReference>
<name>A0A6S7IN27_PARCT</name>
<gene>
    <name evidence="1" type="ORF">PACLA_8A076039</name>
</gene>
<dbReference type="OrthoDB" id="6761011at2759"/>